<dbReference type="Pfam" id="PF10545">
    <property type="entry name" value="MADF_DNA_bdg"/>
    <property type="match status" value="1"/>
</dbReference>
<evidence type="ECO:0000259" key="2">
    <source>
        <dbReference type="PROSITE" id="PS51029"/>
    </source>
</evidence>
<dbReference type="SMART" id="SM00595">
    <property type="entry name" value="MADF"/>
    <property type="match status" value="1"/>
</dbReference>
<feature type="region of interest" description="Disordered" evidence="1">
    <location>
        <begin position="144"/>
        <end position="176"/>
    </location>
</feature>
<dbReference type="RefSeq" id="XP_035450842.2">
    <property type="nucleotide sequence ID" value="XM_035594949.2"/>
</dbReference>
<sequence>MATVHSREFWSEFLQLYRSFTCLWNPKDPAYLHKYERQQAYEALLAKMREVDETASMALLKKKIDCFRTAYRREERKVIRSIQEGDDEIYTPSLWYYKPLKEFLGNIGNSHYTDDHRNSSMSFTSYENDNDNDDESQTMLIEHLEESSEGEEEEEEECNQKYSPPSPPPQKKRKIPKPIIIKRKEPEPDSPKIFAQPLSIPQTEEDDCATFATNLKVQMRNISTEQKYIAQKLISDVMFLARTNRLTYNSSINLNLTYKTITLPSKSSTSMTVIPDSIRDGSNAIPIKIKTNEQ</sequence>
<feature type="domain" description="MADF" evidence="2">
    <location>
        <begin position="12"/>
        <end position="109"/>
    </location>
</feature>
<proteinExistence type="predicted"/>
<gene>
    <name evidence="4" type="primary">LOC118276601</name>
</gene>
<reference evidence="4" key="1">
    <citation type="submission" date="2025-08" db="UniProtKB">
        <authorList>
            <consortium name="RefSeq"/>
        </authorList>
    </citation>
    <scope>IDENTIFICATION</scope>
    <source>
        <tissue evidence="4">Whole larval tissue</tissue>
    </source>
</reference>
<dbReference type="AlphaFoldDB" id="A0A9R0EQF9"/>
<dbReference type="PANTHER" id="PTHR21505">
    <property type="entry name" value="MADF DOMAIN-CONTAINING PROTEIN-RELATED"/>
    <property type="match status" value="1"/>
</dbReference>
<name>A0A9R0EQF9_SPOFR</name>
<dbReference type="PROSITE" id="PS51029">
    <property type="entry name" value="MADF"/>
    <property type="match status" value="1"/>
</dbReference>
<accession>A0A9R0EQF9</accession>
<dbReference type="Proteomes" id="UP000829999">
    <property type="component" value="Chromosome 17"/>
</dbReference>
<organism evidence="3 4">
    <name type="scientific">Spodoptera frugiperda</name>
    <name type="common">Fall armyworm</name>
    <dbReference type="NCBI Taxonomy" id="7108"/>
    <lineage>
        <taxon>Eukaryota</taxon>
        <taxon>Metazoa</taxon>
        <taxon>Ecdysozoa</taxon>
        <taxon>Arthropoda</taxon>
        <taxon>Hexapoda</taxon>
        <taxon>Insecta</taxon>
        <taxon>Pterygota</taxon>
        <taxon>Neoptera</taxon>
        <taxon>Endopterygota</taxon>
        <taxon>Lepidoptera</taxon>
        <taxon>Glossata</taxon>
        <taxon>Ditrysia</taxon>
        <taxon>Noctuoidea</taxon>
        <taxon>Noctuidae</taxon>
        <taxon>Amphipyrinae</taxon>
        <taxon>Spodoptera</taxon>
    </lineage>
</organism>
<keyword evidence="3" id="KW-1185">Reference proteome</keyword>
<evidence type="ECO:0000313" key="4">
    <source>
        <dbReference type="RefSeq" id="XP_035450842.2"/>
    </source>
</evidence>
<protein>
    <submittedName>
        <fullName evidence="4">Uncharacterized protein LOC118276601</fullName>
    </submittedName>
</protein>
<dbReference type="InterPro" id="IPR006578">
    <property type="entry name" value="MADF-dom"/>
</dbReference>
<dbReference type="PANTHER" id="PTHR21505:SF8">
    <property type="entry name" value="DPT-YFP REPRESSOR BY OVEREXPRESSION, ISOFORM D-RELATED"/>
    <property type="match status" value="1"/>
</dbReference>
<feature type="compositionally biased region" description="Acidic residues" evidence="1">
    <location>
        <begin position="147"/>
        <end position="157"/>
    </location>
</feature>
<evidence type="ECO:0000256" key="1">
    <source>
        <dbReference type="SAM" id="MobiDB-lite"/>
    </source>
</evidence>
<dbReference type="GeneID" id="118276601"/>
<evidence type="ECO:0000313" key="3">
    <source>
        <dbReference type="Proteomes" id="UP000829999"/>
    </source>
</evidence>